<dbReference type="EMBL" id="CP100356">
    <property type="protein sequence ID" value="UTF55750.1"/>
    <property type="molecule type" value="Genomic_DNA"/>
</dbReference>
<gene>
    <name evidence="1" type="ORF">NGM29_18845</name>
</gene>
<proteinExistence type="predicted"/>
<protein>
    <submittedName>
        <fullName evidence="1">SDR family oxidoreductase</fullName>
    </submittedName>
</protein>
<dbReference type="Pfam" id="PF13561">
    <property type="entry name" value="adh_short_C2"/>
    <property type="match status" value="1"/>
</dbReference>
<accession>A0A9E7SWS1</accession>
<keyword evidence="2" id="KW-1185">Reference proteome</keyword>
<dbReference type="SUPFAM" id="SSF51735">
    <property type="entry name" value="NAD(P)-binding Rossmann-fold domains"/>
    <property type="match status" value="1"/>
</dbReference>
<geneLocation type="plasmid" evidence="1 2">
    <name>unnamed1</name>
</geneLocation>
<dbReference type="InterPro" id="IPR036291">
    <property type="entry name" value="NAD(P)-bd_dom_sf"/>
</dbReference>
<dbReference type="KEGG" id="sawl:NGM29_18845"/>
<sequence>MNGVALVVVATSVTHDDLGMLNAGGTVKFRNTIPIGRVGTPQGIGDAVCYLVSSLADFDNGERLVVDGATTNTQGIGSTDDE</sequence>
<dbReference type="AlphaFoldDB" id="A0A9E7SWS1"/>
<name>A0A9E7SWS1_9EURY</name>
<dbReference type="Proteomes" id="UP001056855">
    <property type="component" value="Plasmid unnamed1"/>
</dbReference>
<evidence type="ECO:0000313" key="1">
    <source>
        <dbReference type="EMBL" id="UTF55750.1"/>
    </source>
</evidence>
<organism evidence="1 2">
    <name type="scientific">Natronosalvus rutilus</name>
    <dbReference type="NCBI Taxonomy" id="2953753"/>
    <lineage>
        <taxon>Archaea</taxon>
        <taxon>Methanobacteriati</taxon>
        <taxon>Methanobacteriota</taxon>
        <taxon>Stenosarchaea group</taxon>
        <taxon>Halobacteria</taxon>
        <taxon>Halobacteriales</taxon>
        <taxon>Natrialbaceae</taxon>
        <taxon>Natronosalvus</taxon>
    </lineage>
</organism>
<keyword evidence="1" id="KW-0614">Plasmid</keyword>
<dbReference type="GeneID" id="73292149"/>
<evidence type="ECO:0000313" key="2">
    <source>
        <dbReference type="Proteomes" id="UP001056855"/>
    </source>
</evidence>
<dbReference type="Gene3D" id="3.40.50.720">
    <property type="entry name" value="NAD(P)-binding Rossmann-like Domain"/>
    <property type="match status" value="1"/>
</dbReference>
<dbReference type="InterPro" id="IPR002347">
    <property type="entry name" value="SDR_fam"/>
</dbReference>
<dbReference type="RefSeq" id="WP_254161095.1">
    <property type="nucleotide sequence ID" value="NZ_CP100356.1"/>
</dbReference>
<reference evidence="1" key="1">
    <citation type="submission" date="2022-06" db="EMBL/GenBank/DDBJ databases">
        <title>Diverse halophilic archaea isolated from saline environments.</title>
        <authorList>
            <person name="Cui H.-L."/>
        </authorList>
    </citation>
    <scope>NUCLEOTIDE SEQUENCE</scope>
    <source>
        <strain evidence="1">WLHS1</strain>
        <plasmid evidence="1">unnamed1</plasmid>
    </source>
</reference>